<feature type="transmembrane region" description="Helical" evidence="1">
    <location>
        <begin position="68"/>
        <end position="90"/>
    </location>
</feature>
<dbReference type="InterPro" id="IPR012171">
    <property type="entry name" value="Fatty_acid_desaturase"/>
</dbReference>
<dbReference type="CDD" id="cd03506">
    <property type="entry name" value="Delta6-FADS-like"/>
    <property type="match status" value="1"/>
</dbReference>
<reference evidence="4" key="1">
    <citation type="journal article" date="2019" name="Int. J. Syst. Evol. Microbiol.">
        <title>The Global Catalogue of Microorganisms (GCM) 10K type strain sequencing project: providing services to taxonomists for standard genome sequencing and annotation.</title>
        <authorList>
            <consortium name="The Broad Institute Genomics Platform"/>
            <consortium name="The Broad Institute Genome Sequencing Center for Infectious Disease"/>
            <person name="Wu L."/>
            <person name="Ma J."/>
        </authorList>
    </citation>
    <scope>NUCLEOTIDE SEQUENCE [LARGE SCALE GENOMIC DNA]</scope>
    <source>
        <strain evidence="4">CCUG 58938</strain>
    </source>
</reference>
<feature type="transmembrane region" description="Helical" evidence="1">
    <location>
        <begin position="102"/>
        <end position="121"/>
    </location>
</feature>
<feature type="transmembrane region" description="Helical" evidence="1">
    <location>
        <begin position="206"/>
        <end position="228"/>
    </location>
</feature>
<protein>
    <submittedName>
        <fullName evidence="3">Fatty acid desaturase family protein</fullName>
    </submittedName>
</protein>
<proteinExistence type="predicted"/>
<keyword evidence="1" id="KW-0472">Membrane</keyword>
<comment type="caution">
    <text evidence="3">The sequence shown here is derived from an EMBL/GenBank/DDBJ whole genome shotgun (WGS) entry which is preliminary data.</text>
</comment>
<dbReference type="Pfam" id="PF00487">
    <property type="entry name" value="FA_desaturase"/>
    <property type="match status" value="1"/>
</dbReference>
<organism evidence="3 4">
    <name type="scientific">Ohtaekwangia kribbensis</name>
    <dbReference type="NCBI Taxonomy" id="688913"/>
    <lineage>
        <taxon>Bacteria</taxon>
        <taxon>Pseudomonadati</taxon>
        <taxon>Bacteroidota</taxon>
        <taxon>Cytophagia</taxon>
        <taxon>Cytophagales</taxon>
        <taxon>Fulvivirgaceae</taxon>
        <taxon>Ohtaekwangia</taxon>
    </lineage>
</organism>
<feature type="transmembrane region" description="Helical" evidence="1">
    <location>
        <begin position="234"/>
        <end position="255"/>
    </location>
</feature>
<evidence type="ECO:0000256" key="1">
    <source>
        <dbReference type="SAM" id="Phobius"/>
    </source>
</evidence>
<dbReference type="PIRSF" id="PIRSF015921">
    <property type="entry name" value="FA_sphinglp_des"/>
    <property type="match status" value="1"/>
</dbReference>
<name>A0ABW3K4J5_9BACT</name>
<accession>A0ABW3K4J5</accession>
<keyword evidence="1" id="KW-1133">Transmembrane helix</keyword>
<feature type="transmembrane region" description="Helical" evidence="1">
    <location>
        <begin position="41"/>
        <end position="62"/>
    </location>
</feature>
<keyword evidence="1" id="KW-0812">Transmembrane</keyword>
<dbReference type="PANTHER" id="PTHR19353">
    <property type="entry name" value="FATTY ACID DESATURASE 2"/>
    <property type="match status" value="1"/>
</dbReference>
<dbReference type="EMBL" id="JBHTKA010000007">
    <property type="protein sequence ID" value="MFD1001179.1"/>
    <property type="molecule type" value="Genomic_DNA"/>
</dbReference>
<feature type="domain" description="Fatty acid desaturase" evidence="2">
    <location>
        <begin position="67"/>
        <end position="341"/>
    </location>
</feature>
<dbReference type="Proteomes" id="UP001597112">
    <property type="component" value="Unassembled WGS sequence"/>
</dbReference>
<evidence type="ECO:0000313" key="4">
    <source>
        <dbReference type="Proteomes" id="UP001597112"/>
    </source>
</evidence>
<keyword evidence="4" id="KW-1185">Reference proteome</keyword>
<gene>
    <name evidence="3" type="ORF">ACFQ21_17760</name>
</gene>
<evidence type="ECO:0000259" key="2">
    <source>
        <dbReference type="Pfam" id="PF00487"/>
    </source>
</evidence>
<sequence>MTSNKTVTFSTTRRDFSNTLNKRVNDYFKTTGISRHGNKEMLIKTVFMFSLYFIPYACIIALGITNSWLLLLLTIIMSLGLAGIGLSVMHDANHGAYSNKKWLNTAMGYSLNLVGANSFNWKMQHNVLHHSFTNVHEEDEDISPRGVLRLTPHSAWKRFHRYQHIYAWFLYGLMTLVWLFVKDFVRIVRYHKNGMAKKNNANIVKEWFILVATKVVYLGYIFLIPLLFTNLPWWTIFIGIVVMHYIAGFILAIIFQPAHVIEGTEFPLPDEHNTLENNWAVHQLHTTTNFGNKSRWFSWYVGGLNFQIEHHLFPNVCHVHYRKIASIVKETAAEFGLPYKSAHTFIAALGGHARLLKQLGVKPVEVA</sequence>
<dbReference type="InterPro" id="IPR005804">
    <property type="entry name" value="FA_desaturase_dom"/>
</dbReference>
<feature type="transmembrane region" description="Helical" evidence="1">
    <location>
        <begin position="165"/>
        <end position="185"/>
    </location>
</feature>
<dbReference type="PANTHER" id="PTHR19353:SF19">
    <property type="entry name" value="DELTA(5) FATTY ACID DESATURASE C-RELATED"/>
    <property type="match status" value="1"/>
</dbReference>
<evidence type="ECO:0000313" key="3">
    <source>
        <dbReference type="EMBL" id="MFD1001179.1"/>
    </source>
</evidence>
<dbReference type="RefSeq" id="WP_377580626.1">
    <property type="nucleotide sequence ID" value="NZ_JBHTKA010000007.1"/>
</dbReference>